<proteinExistence type="predicted"/>
<evidence type="ECO:0000313" key="2">
    <source>
        <dbReference type="Proteomes" id="UP001055811"/>
    </source>
</evidence>
<dbReference type="EMBL" id="CM042014">
    <property type="protein sequence ID" value="KAI3724693.1"/>
    <property type="molecule type" value="Genomic_DNA"/>
</dbReference>
<evidence type="ECO:0000313" key="1">
    <source>
        <dbReference type="EMBL" id="KAI3724693.1"/>
    </source>
</evidence>
<comment type="caution">
    <text evidence="1">The sequence shown here is derived from an EMBL/GenBank/DDBJ whole genome shotgun (WGS) entry which is preliminary data.</text>
</comment>
<reference evidence="2" key="1">
    <citation type="journal article" date="2022" name="Mol. Ecol. Resour.">
        <title>The genomes of chicory, endive, great burdock and yacon provide insights into Asteraceae palaeo-polyploidization history and plant inulin production.</title>
        <authorList>
            <person name="Fan W."/>
            <person name="Wang S."/>
            <person name="Wang H."/>
            <person name="Wang A."/>
            <person name="Jiang F."/>
            <person name="Liu H."/>
            <person name="Zhao H."/>
            <person name="Xu D."/>
            <person name="Zhang Y."/>
        </authorList>
    </citation>
    <scope>NUCLEOTIDE SEQUENCE [LARGE SCALE GENOMIC DNA]</scope>
    <source>
        <strain evidence="2">cv. Punajuju</strain>
    </source>
</reference>
<sequence>MEDDDNVDTRGCKVGAATSDEFGKLGKTHKPAYGTHDTSLDCFSHVVERFWKKNQTIRKNPEVEKPLGNKTNVMHVFLPEDMVKMCLMSLPLMSLMNTRLVCKKWRSLTTNNRFLQMRKDGFYPSPWLFLFGTVKDGYSSHEIYAFDVSFKKWHKIETEHKVASMRHARSKPVLGVYEVNSDRLTVKIETNPPPPRVHEYSPQPVSCGSQRLFLVAVSWCEGDGEIGRRNKAVRKLWELDLVYLTWN</sequence>
<protein>
    <submittedName>
        <fullName evidence="1">Uncharacterized protein</fullName>
    </submittedName>
</protein>
<name>A0ACB9BRL8_CICIN</name>
<dbReference type="Proteomes" id="UP001055811">
    <property type="component" value="Linkage Group LG06"/>
</dbReference>
<accession>A0ACB9BRL8</accession>
<keyword evidence="2" id="KW-1185">Reference proteome</keyword>
<reference evidence="1 2" key="2">
    <citation type="journal article" date="2022" name="Mol. Ecol. Resour.">
        <title>The genomes of chicory, endive, great burdock and yacon provide insights into Asteraceae paleo-polyploidization history and plant inulin production.</title>
        <authorList>
            <person name="Fan W."/>
            <person name="Wang S."/>
            <person name="Wang H."/>
            <person name="Wang A."/>
            <person name="Jiang F."/>
            <person name="Liu H."/>
            <person name="Zhao H."/>
            <person name="Xu D."/>
            <person name="Zhang Y."/>
        </authorList>
    </citation>
    <scope>NUCLEOTIDE SEQUENCE [LARGE SCALE GENOMIC DNA]</scope>
    <source>
        <strain evidence="2">cv. Punajuju</strain>
        <tissue evidence="1">Leaves</tissue>
    </source>
</reference>
<gene>
    <name evidence="1" type="ORF">L2E82_36479</name>
</gene>
<organism evidence="1 2">
    <name type="scientific">Cichorium intybus</name>
    <name type="common">Chicory</name>
    <dbReference type="NCBI Taxonomy" id="13427"/>
    <lineage>
        <taxon>Eukaryota</taxon>
        <taxon>Viridiplantae</taxon>
        <taxon>Streptophyta</taxon>
        <taxon>Embryophyta</taxon>
        <taxon>Tracheophyta</taxon>
        <taxon>Spermatophyta</taxon>
        <taxon>Magnoliopsida</taxon>
        <taxon>eudicotyledons</taxon>
        <taxon>Gunneridae</taxon>
        <taxon>Pentapetalae</taxon>
        <taxon>asterids</taxon>
        <taxon>campanulids</taxon>
        <taxon>Asterales</taxon>
        <taxon>Asteraceae</taxon>
        <taxon>Cichorioideae</taxon>
        <taxon>Cichorieae</taxon>
        <taxon>Cichoriinae</taxon>
        <taxon>Cichorium</taxon>
    </lineage>
</organism>